<dbReference type="STRING" id="28230.SAMN05878443_1937"/>
<dbReference type="OrthoDB" id="9780884at2"/>
<evidence type="ECO:0000256" key="3">
    <source>
        <dbReference type="SAM" id="Phobius"/>
    </source>
</evidence>
<evidence type="ECO:0000256" key="2">
    <source>
        <dbReference type="ARBA" id="ARBA00022801"/>
    </source>
</evidence>
<reference evidence="6" key="1">
    <citation type="submission" date="2016-11" db="EMBL/GenBank/DDBJ databases">
        <authorList>
            <person name="Varghese N."/>
            <person name="Submissions S."/>
        </authorList>
    </citation>
    <scope>NUCLEOTIDE SEQUENCE [LARGE SCALE GENOMIC DNA]</scope>
    <source>
        <strain evidence="6">313</strain>
    </source>
</reference>
<keyword evidence="1" id="KW-0479">Metal-binding</keyword>
<dbReference type="EMBL" id="FSRN01000001">
    <property type="protein sequence ID" value="SIO20613.1"/>
    <property type="molecule type" value="Genomic_DNA"/>
</dbReference>
<name>A0A1N6HLJ0_9LACT</name>
<keyword evidence="3" id="KW-0812">Transmembrane</keyword>
<dbReference type="PANTHER" id="PTHR31302:SF31">
    <property type="entry name" value="PHOSPHODIESTERASE YAEI"/>
    <property type="match status" value="1"/>
</dbReference>
<dbReference type="GO" id="GO:0008758">
    <property type="term" value="F:UDP-2,3-diacylglucosamine hydrolase activity"/>
    <property type="evidence" value="ECO:0007669"/>
    <property type="project" value="TreeGrafter"/>
</dbReference>
<accession>A0A1N6HLJ0</accession>
<dbReference type="Proteomes" id="UP000184758">
    <property type="component" value="Unassembled WGS sequence"/>
</dbReference>
<dbReference type="Gene3D" id="3.60.21.10">
    <property type="match status" value="1"/>
</dbReference>
<dbReference type="GO" id="GO:0046872">
    <property type="term" value="F:metal ion binding"/>
    <property type="evidence" value="ECO:0007669"/>
    <property type="project" value="UniProtKB-KW"/>
</dbReference>
<dbReference type="GO" id="GO:0009245">
    <property type="term" value="P:lipid A biosynthetic process"/>
    <property type="evidence" value="ECO:0007669"/>
    <property type="project" value="TreeGrafter"/>
</dbReference>
<keyword evidence="6" id="KW-1185">Reference proteome</keyword>
<protein>
    <recommendedName>
        <fullName evidence="4">Calcineurin-like phosphoesterase domain-containing protein</fullName>
    </recommendedName>
</protein>
<gene>
    <name evidence="5" type="ORF">SAMN05878443_1937</name>
</gene>
<dbReference type="CDD" id="cd07385">
    <property type="entry name" value="MPP_YkuE_C"/>
    <property type="match status" value="1"/>
</dbReference>
<feature type="transmembrane region" description="Helical" evidence="3">
    <location>
        <begin position="6"/>
        <end position="23"/>
    </location>
</feature>
<evidence type="ECO:0000313" key="6">
    <source>
        <dbReference type="Proteomes" id="UP000184758"/>
    </source>
</evidence>
<dbReference type="InterPro" id="IPR029052">
    <property type="entry name" value="Metallo-depent_PP-like"/>
</dbReference>
<dbReference type="eggNOG" id="COG1408">
    <property type="taxonomic scope" value="Bacteria"/>
</dbReference>
<keyword evidence="2" id="KW-0378">Hydrolase</keyword>
<dbReference type="PANTHER" id="PTHR31302">
    <property type="entry name" value="TRANSMEMBRANE PROTEIN WITH METALLOPHOSPHOESTERASE DOMAIN-RELATED"/>
    <property type="match status" value="1"/>
</dbReference>
<dbReference type="InterPro" id="IPR051158">
    <property type="entry name" value="Metallophosphoesterase_sf"/>
</dbReference>
<organism evidence="5 6">
    <name type="scientific">Carnobacterium alterfunditum</name>
    <dbReference type="NCBI Taxonomy" id="28230"/>
    <lineage>
        <taxon>Bacteria</taxon>
        <taxon>Bacillati</taxon>
        <taxon>Bacillota</taxon>
        <taxon>Bacilli</taxon>
        <taxon>Lactobacillales</taxon>
        <taxon>Carnobacteriaceae</taxon>
        <taxon>Carnobacterium</taxon>
    </lineage>
</organism>
<dbReference type="SUPFAM" id="SSF56300">
    <property type="entry name" value="Metallo-dependent phosphatases"/>
    <property type="match status" value="1"/>
</dbReference>
<dbReference type="AlphaFoldDB" id="A0A1N6HLJ0"/>
<keyword evidence="3" id="KW-0472">Membrane</keyword>
<evidence type="ECO:0000313" key="5">
    <source>
        <dbReference type="EMBL" id="SIO20613.1"/>
    </source>
</evidence>
<dbReference type="RefSeq" id="WP_034545526.1">
    <property type="nucleotide sequence ID" value="NZ_FSRN01000001.1"/>
</dbReference>
<dbReference type="GO" id="GO:0016020">
    <property type="term" value="C:membrane"/>
    <property type="evidence" value="ECO:0007669"/>
    <property type="project" value="GOC"/>
</dbReference>
<sequence>MSGWSIVGVVVAIVCVIILYLYLQNTQLERTQIEIKIPFTGKSLSGAKIVQLSDLHLPRQGVSVKKLIEKVAQEKPDMIALTGDLIDVRDDFPQEELEFLCRSLVEIAPTFAVTGNHDLNSGHLQKWEATLTSVGVRVLIDEADWLPIGEAGIVVMGLSEKEDFSSTPKPILRGVMIEESLRTKPRILLAHRPELFEEYLMDLTRVPALTLSGHAHGGQVRLPFLGGLFSPGQGKLPTFTNGVYYDPEMPAYRMMVSRGIGNSTFPLRINNRPEIVVIVLH</sequence>
<feature type="domain" description="Calcineurin-like phosphoesterase" evidence="4">
    <location>
        <begin position="48"/>
        <end position="216"/>
    </location>
</feature>
<evidence type="ECO:0000256" key="1">
    <source>
        <dbReference type="ARBA" id="ARBA00022723"/>
    </source>
</evidence>
<proteinExistence type="predicted"/>
<evidence type="ECO:0000259" key="4">
    <source>
        <dbReference type="Pfam" id="PF00149"/>
    </source>
</evidence>
<dbReference type="InterPro" id="IPR004843">
    <property type="entry name" value="Calcineurin-like_PHP"/>
</dbReference>
<keyword evidence="3" id="KW-1133">Transmembrane helix</keyword>
<dbReference type="Pfam" id="PF00149">
    <property type="entry name" value="Metallophos"/>
    <property type="match status" value="1"/>
</dbReference>